<dbReference type="EMBL" id="CM042886">
    <property type="protein sequence ID" value="KAI4343231.1"/>
    <property type="molecule type" value="Genomic_DNA"/>
</dbReference>
<reference evidence="2" key="1">
    <citation type="journal article" date="2023" name="Front. Plant Sci.">
        <title>Chromosomal-level genome assembly of Melastoma candidum provides insights into trichome evolution.</title>
        <authorList>
            <person name="Zhong Y."/>
            <person name="Wu W."/>
            <person name="Sun C."/>
            <person name="Zou P."/>
            <person name="Liu Y."/>
            <person name="Dai S."/>
            <person name="Zhou R."/>
        </authorList>
    </citation>
    <scope>NUCLEOTIDE SEQUENCE [LARGE SCALE GENOMIC DNA]</scope>
</reference>
<gene>
    <name evidence="1" type="ORF">MLD38_027759</name>
</gene>
<evidence type="ECO:0000313" key="2">
    <source>
        <dbReference type="Proteomes" id="UP001057402"/>
    </source>
</evidence>
<evidence type="ECO:0000313" key="1">
    <source>
        <dbReference type="EMBL" id="KAI4343231.1"/>
    </source>
</evidence>
<keyword evidence="2" id="KW-1185">Reference proteome</keyword>
<comment type="caution">
    <text evidence="1">The sequence shown here is derived from an EMBL/GenBank/DDBJ whole genome shotgun (WGS) entry which is preliminary data.</text>
</comment>
<sequence length="266" mass="28555">MNLGMRITEIEQHRQISKGTIKIEEKLLPFVWVACGVLRGGDLGGCGDAVVGDEDSQGLSRSGSNLDELLEPPVLDVEERCSNPVRSSSTWERWMPRETGGGSAGMGCRRRARFCLGKTEFGEVAKKSRRLPDLGGGPLWRVSPELPTPGDASLQLCQRRRGNARDGLWAEGSNSLSPSSARRGVARLPSPGTPEEIGAATVSCEGTRGSSDLLLSAEGAPEGGRLREDAAAGPLVEGRRRREVIPPRECRRGVSSPLLSLGCRWC</sequence>
<name>A0ACB9P750_9MYRT</name>
<organism evidence="1 2">
    <name type="scientific">Melastoma candidum</name>
    <dbReference type="NCBI Taxonomy" id="119954"/>
    <lineage>
        <taxon>Eukaryota</taxon>
        <taxon>Viridiplantae</taxon>
        <taxon>Streptophyta</taxon>
        <taxon>Embryophyta</taxon>
        <taxon>Tracheophyta</taxon>
        <taxon>Spermatophyta</taxon>
        <taxon>Magnoliopsida</taxon>
        <taxon>eudicotyledons</taxon>
        <taxon>Gunneridae</taxon>
        <taxon>Pentapetalae</taxon>
        <taxon>rosids</taxon>
        <taxon>malvids</taxon>
        <taxon>Myrtales</taxon>
        <taxon>Melastomataceae</taxon>
        <taxon>Melastomatoideae</taxon>
        <taxon>Melastomateae</taxon>
        <taxon>Melastoma</taxon>
    </lineage>
</organism>
<accession>A0ACB9P750</accession>
<protein>
    <submittedName>
        <fullName evidence="1">Uncharacterized protein</fullName>
    </submittedName>
</protein>
<proteinExistence type="predicted"/>
<dbReference type="Proteomes" id="UP001057402">
    <property type="component" value="Chromosome 7"/>
</dbReference>